<dbReference type="Proteomes" id="UP000193920">
    <property type="component" value="Unassembled WGS sequence"/>
</dbReference>
<dbReference type="Pfam" id="PF14388">
    <property type="entry name" value="DUF4419"/>
    <property type="match status" value="1"/>
</dbReference>
<dbReference type="STRING" id="1754190.A0A1Y2BVL0"/>
<evidence type="ECO:0000313" key="2">
    <source>
        <dbReference type="Proteomes" id="UP000193920"/>
    </source>
</evidence>
<evidence type="ECO:0000313" key="1">
    <source>
        <dbReference type="EMBL" id="ORY38714.1"/>
    </source>
</evidence>
<dbReference type="InterPro" id="IPR025533">
    <property type="entry name" value="DUF4419"/>
</dbReference>
<dbReference type="PANTHER" id="PTHR31252">
    <property type="entry name" value="DUF4419 DOMAIN-CONTAINING PROTEIN"/>
    <property type="match status" value="1"/>
</dbReference>
<reference evidence="1 2" key="1">
    <citation type="submission" date="2016-08" db="EMBL/GenBank/DDBJ databases">
        <title>A Parts List for Fungal Cellulosomes Revealed by Comparative Genomics.</title>
        <authorList>
            <consortium name="DOE Joint Genome Institute"/>
            <person name="Haitjema C.H."/>
            <person name="Gilmore S.P."/>
            <person name="Henske J.K."/>
            <person name="Solomon K.V."/>
            <person name="De Groot R."/>
            <person name="Kuo A."/>
            <person name="Mondo S.J."/>
            <person name="Salamov A.A."/>
            <person name="Labutti K."/>
            <person name="Zhao Z."/>
            <person name="Chiniquy J."/>
            <person name="Barry K."/>
            <person name="Brewer H.M."/>
            <person name="Purvine S.O."/>
            <person name="Wright A.T."/>
            <person name="Boxma B."/>
            <person name="Van Alen T."/>
            <person name="Hackstein J.H."/>
            <person name="Baker S.E."/>
            <person name="Grigoriev I.V."/>
            <person name="O'Malley M.A."/>
        </authorList>
    </citation>
    <scope>NUCLEOTIDE SEQUENCE [LARGE SCALE GENOMIC DNA]</scope>
    <source>
        <strain evidence="1 2">G1</strain>
    </source>
</reference>
<dbReference type="PANTHER" id="PTHR31252:SF11">
    <property type="entry name" value="DUF4419 DOMAIN-CONTAINING PROTEIN"/>
    <property type="match status" value="1"/>
</dbReference>
<accession>A0A1Y2BVL0</accession>
<gene>
    <name evidence="1" type="ORF">LY90DRAFT_510824</name>
</gene>
<proteinExistence type="predicted"/>
<dbReference type="OrthoDB" id="9978173at2759"/>
<dbReference type="EMBL" id="MCOG01000135">
    <property type="protein sequence ID" value="ORY38714.1"/>
    <property type="molecule type" value="Genomic_DNA"/>
</dbReference>
<comment type="caution">
    <text evidence="1">The sequence shown here is derived from an EMBL/GenBank/DDBJ whole genome shotgun (WGS) entry which is preliminary data.</text>
</comment>
<sequence length="186" mass="21642">MNNLLFIIFFHPSETEPLEILHYEFDTDKTKIFNDKDNSLIQGLVIAYREHYPITVFPDMIWILFLQGYSRFMEKYSELVRSEYVDFKGKVNLQVESGNGHFNNYNKQTWRSIIAEFVNKIKMNIGEDKVKNLESNFSTTNFVTLTASQVSIMSGFKNYFTYSLIASSCGISSITLEGSLDDWMKN</sequence>
<dbReference type="AlphaFoldDB" id="A0A1Y2BVL0"/>
<organism evidence="1 2">
    <name type="scientific">Neocallimastix californiae</name>
    <dbReference type="NCBI Taxonomy" id="1754190"/>
    <lineage>
        <taxon>Eukaryota</taxon>
        <taxon>Fungi</taxon>
        <taxon>Fungi incertae sedis</taxon>
        <taxon>Chytridiomycota</taxon>
        <taxon>Chytridiomycota incertae sedis</taxon>
        <taxon>Neocallimastigomycetes</taxon>
        <taxon>Neocallimastigales</taxon>
        <taxon>Neocallimastigaceae</taxon>
        <taxon>Neocallimastix</taxon>
    </lineage>
</organism>
<protein>
    <submittedName>
        <fullName evidence="1">Uncharacterized protein</fullName>
    </submittedName>
</protein>
<name>A0A1Y2BVL0_9FUNG</name>
<keyword evidence="2" id="KW-1185">Reference proteome</keyword>